<dbReference type="Proteomes" id="UP000294847">
    <property type="component" value="Chromosome 4"/>
</dbReference>
<evidence type="ECO:0000313" key="1">
    <source>
        <dbReference type="EMBL" id="QBZ61684.1"/>
    </source>
</evidence>
<organism evidence="1 2">
    <name type="scientific">Pyricularia oryzae</name>
    <name type="common">Rice blast fungus</name>
    <name type="synonym">Magnaporthe oryzae</name>
    <dbReference type="NCBI Taxonomy" id="318829"/>
    <lineage>
        <taxon>Eukaryota</taxon>
        <taxon>Fungi</taxon>
        <taxon>Dikarya</taxon>
        <taxon>Ascomycota</taxon>
        <taxon>Pezizomycotina</taxon>
        <taxon>Sordariomycetes</taxon>
        <taxon>Sordariomycetidae</taxon>
        <taxon>Magnaporthales</taxon>
        <taxon>Pyriculariaceae</taxon>
        <taxon>Pyricularia</taxon>
    </lineage>
</organism>
<protein>
    <submittedName>
        <fullName evidence="1">Uncharacterized protein</fullName>
    </submittedName>
</protein>
<sequence>MLVVLMFVTIQPGRQKVSGQPSARSCVLGAYSLATNLFCLALASSRRQYHAGNAAGKSGLHVTVRLLPSHVKYGAALKEEPGGAKQLN</sequence>
<gene>
    <name evidence="1" type="ORF">PoMZ_08638</name>
</gene>
<proteinExistence type="predicted"/>
<reference evidence="1 2" key="1">
    <citation type="journal article" date="2019" name="Mol. Biol. Evol.">
        <title>Blast fungal genomes show frequent chromosomal changes, gene gains and losses, and effector gene turnover.</title>
        <authorList>
            <person name="Gomez Luciano L.B."/>
            <person name="Jason Tsai I."/>
            <person name="Chuma I."/>
            <person name="Tosa Y."/>
            <person name="Chen Y.H."/>
            <person name="Li J.Y."/>
            <person name="Li M.Y."/>
            <person name="Jade Lu M.Y."/>
            <person name="Nakayashiki H."/>
            <person name="Li W.H."/>
        </authorList>
    </citation>
    <scope>NUCLEOTIDE SEQUENCE [LARGE SCALE GENOMIC DNA]</scope>
    <source>
        <strain evidence="1">MZ5-1-6</strain>
    </source>
</reference>
<name>A0A4P7NI72_PYROR</name>
<accession>A0A4P7NI72</accession>
<dbReference type="EMBL" id="CP034207">
    <property type="protein sequence ID" value="QBZ61684.1"/>
    <property type="molecule type" value="Genomic_DNA"/>
</dbReference>
<dbReference type="AlphaFoldDB" id="A0A4P7NI72"/>
<evidence type="ECO:0000313" key="2">
    <source>
        <dbReference type="Proteomes" id="UP000294847"/>
    </source>
</evidence>